<evidence type="ECO:0000256" key="3">
    <source>
        <dbReference type="ARBA" id="ARBA00012452"/>
    </source>
</evidence>
<dbReference type="EMBL" id="ASHM01061916">
    <property type="protein sequence ID" value="PNX90143.1"/>
    <property type="molecule type" value="Genomic_DNA"/>
</dbReference>
<keyword evidence="4" id="KW-0963">Cytoplasm</keyword>
<proteinExistence type="inferred from homology"/>
<evidence type="ECO:0000256" key="2">
    <source>
        <dbReference type="ARBA" id="ARBA00010128"/>
    </source>
</evidence>
<sequence length="118" mass="13644">MGLWSEVESHHFDQVATKLVWELGFKPLFEIPLDTKIVEENEAKLDSILNVYEKRLSESKYLGGESFTLVDLHHLPCLHYLMKSQIKKLFESRPYVSAWVADITARPAWSKVIAMIPN</sequence>
<reference evidence="9 11" key="1">
    <citation type="journal article" date="2014" name="Am. J. Bot.">
        <title>Genome assembly and annotation for red clover (Trifolium pratense; Fabaceae).</title>
        <authorList>
            <person name="Istvanek J."/>
            <person name="Jaros M."/>
            <person name="Krenek A."/>
            <person name="Repkova J."/>
        </authorList>
    </citation>
    <scope>NUCLEOTIDE SEQUENCE [LARGE SCALE GENOMIC DNA]</scope>
    <source>
        <strain evidence="11">cv. Tatra</strain>
        <tissue evidence="9">Young leaves</tissue>
    </source>
</reference>
<comment type="caution">
    <text evidence="9">The sequence shown here is derived from an EMBL/GenBank/DDBJ whole genome shotgun (WGS) entry which is preliminary data.</text>
</comment>
<dbReference type="GO" id="GO:0043295">
    <property type="term" value="F:glutathione binding"/>
    <property type="evidence" value="ECO:0007669"/>
    <property type="project" value="TreeGrafter"/>
</dbReference>
<dbReference type="InterPro" id="IPR010987">
    <property type="entry name" value="Glutathione-S-Trfase_C-like"/>
</dbReference>
<evidence type="ECO:0000256" key="7">
    <source>
        <dbReference type="ARBA" id="ARBA00047960"/>
    </source>
</evidence>
<dbReference type="PANTHER" id="PTHR43900:SF47">
    <property type="entry name" value="GLUTATHIONE S-TRANSFERASE F6-RELATED"/>
    <property type="match status" value="1"/>
</dbReference>
<keyword evidence="6 9" id="KW-0808">Transferase</keyword>
<evidence type="ECO:0000313" key="10">
    <source>
        <dbReference type="EMBL" id="PNX90143.1"/>
    </source>
</evidence>
<dbReference type="GO" id="GO:0009407">
    <property type="term" value="P:toxin catabolic process"/>
    <property type="evidence" value="ECO:0007669"/>
    <property type="project" value="UniProtKB-ARBA"/>
</dbReference>
<dbReference type="Pfam" id="PF00043">
    <property type="entry name" value="GST_C"/>
    <property type="match status" value="1"/>
</dbReference>
<name>A0A2K3JKV5_TRIPR</name>
<evidence type="ECO:0000256" key="1">
    <source>
        <dbReference type="ARBA" id="ARBA00004514"/>
    </source>
</evidence>
<evidence type="ECO:0000256" key="5">
    <source>
        <dbReference type="ARBA" id="ARBA00022575"/>
    </source>
</evidence>
<evidence type="ECO:0000313" key="9">
    <source>
        <dbReference type="EMBL" id="PNX54666.1"/>
    </source>
</evidence>
<dbReference type="EC" id="2.5.1.18" evidence="3"/>
<evidence type="ECO:0000259" key="8">
    <source>
        <dbReference type="PROSITE" id="PS50405"/>
    </source>
</evidence>
<evidence type="ECO:0000256" key="4">
    <source>
        <dbReference type="ARBA" id="ARBA00022490"/>
    </source>
</evidence>
<dbReference type="Proteomes" id="UP000236291">
    <property type="component" value="Unassembled WGS sequence"/>
</dbReference>
<feature type="domain" description="GST C-terminal" evidence="8">
    <location>
        <begin position="1"/>
        <end position="118"/>
    </location>
</feature>
<organism evidence="9 11">
    <name type="scientific">Trifolium pratense</name>
    <name type="common">Red clover</name>
    <dbReference type="NCBI Taxonomy" id="57577"/>
    <lineage>
        <taxon>Eukaryota</taxon>
        <taxon>Viridiplantae</taxon>
        <taxon>Streptophyta</taxon>
        <taxon>Embryophyta</taxon>
        <taxon>Tracheophyta</taxon>
        <taxon>Spermatophyta</taxon>
        <taxon>Magnoliopsida</taxon>
        <taxon>eudicotyledons</taxon>
        <taxon>Gunneridae</taxon>
        <taxon>Pentapetalae</taxon>
        <taxon>rosids</taxon>
        <taxon>fabids</taxon>
        <taxon>Fabales</taxon>
        <taxon>Fabaceae</taxon>
        <taxon>Papilionoideae</taxon>
        <taxon>50 kb inversion clade</taxon>
        <taxon>NPAAA clade</taxon>
        <taxon>Hologalegina</taxon>
        <taxon>IRL clade</taxon>
        <taxon>Trifolieae</taxon>
        <taxon>Trifolium</taxon>
    </lineage>
</organism>
<dbReference type="SUPFAM" id="SSF47616">
    <property type="entry name" value="GST C-terminal domain-like"/>
    <property type="match status" value="1"/>
</dbReference>
<accession>A0A2K3JKV5</accession>
<evidence type="ECO:0000313" key="11">
    <source>
        <dbReference type="Proteomes" id="UP000236291"/>
    </source>
</evidence>
<dbReference type="FunFam" id="1.20.1050.10:FF:000004">
    <property type="entry name" value="Glutathione S-transferase F2"/>
    <property type="match status" value="1"/>
</dbReference>
<dbReference type="InterPro" id="IPR034347">
    <property type="entry name" value="GST_Phi_C"/>
</dbReference>
<dbReference type="AlphaFoldDB" id="A0A2K3JKV5"/>
<dbReference type="Gene3D" id="1.20.1050.10">
    <property type="match status" value="1"/>
</dbReference>
<dbReference type="PANTHER" id="PTHR43900">
    <property type="entry name" value="GLUTATHIONE S-TRANSFERASE RHO"/>
    <property type="match status" value="1"/>
</dbReference>
<dbReference type="GO" id="GO:0006749">
    <property type="term" value="P:glutathione metabolic process"/>
    <property type="evidence" value="ECO:0007669"/>
    <property type="project" value="TreeGrafter"/>
</dbReference>
<reference evidence="9 11" key="2">
    <citation type="journal article" date="2017" name="Front. Plant Sci.">
        <title>Gene Classification and Mining of Molecular Markers Useful in Red Clover (Trifolium pratense) Breeding.</title>
        <authorList>
            <person name="Istvanek J."/>
            <person name="Dluhosova J."/>
            <person name="Dluhos P."/>
            <person name="Patkova L."/>
            <person name="Nedelnik J."/>
            <person name="Repkova J."/>
        </authorList>
    </citation>
    <scope>NUCLEOTIDE SEQUENCE [LARGE SCALE GENOMIC DNA]</scope>
    <source>
        <strain evidence="11">cv. Tatra</strain>
        <tissue evidence="9">Young leaves</tissue>
    </source>
</reference>
<comment type="subcellular location">
    <subcellularLocation>
        <location evidence="1">Cytoplasm</location>
        <location evidence="1">Cytosol</location>
    </subcellularLocation>
</comment>
<dbReference type="EMBL" id="ASHM01068780">
    <property type="protein sequence ID" value="PNX54666.1"/>
    <property type="molecule type" value="Genomic_DNA"/>
</dbReference>
<protein>
    <recommendedName>
        <fullName evidence="3">glutathione transferase</fullName>
        <ecNumber evidence="3">2.5.1.18</ecNumber>
    </recommendedName>
</protein>
<dbReference type="InterPro" id="IPR036282">
    <property type="entry name" value="Glutathione-S-Trfase_C_sf"/>
</dbReference>
<gene>
    <name evidence="10" type="ORF">L195_g046266</name>
    <name evidence="9" type="ORF">L195_g048287</name>
</gene>
<dbReference type="CDD" id="cd03187">
    <property type="entry name" value="GST_C_Phi"/>
    <property type="match status" value="1"/>
</dbReference>
<keyword evidence="5" id="KW-0216">Detoxification</keyword>
<evidence type="ECO:0000256" key="6">
    <source>
        <dbReference type="ARBA" id="ARBA00022679"/>
    </source>
</evidence>
<dbReference type="PROSITE" id="PS50405">
    <property type="entry name" value="GST_CTER"/>
    <property type="match status" value="1"/>
</dbReference>
<comment type="similarity">
    <text evidence="2">Belongs to the GST superfamily. Phi family.</text>
</comment>
<dbReference type="GO" id="GO:0004364">
    <property type="term" value="F:glutathione transferase activity"/>
    <property type="evidence" value="ECO:0007669"/>
    <property type="project" value="UniProtKB-EC"/>
</dbReference>
<comment type="catalytic activity">
    <reaction evidence="7">
        <text>RX + glutathione = an S-substituted glutathione + a halide anion + H(+)</text>
        <dbReference type="Rhea" id="RHEA:16437"/>
        <dbReference type="ChEBI" id="CHEBI:15378"/>
        <dbReference type="ChEBI" id="CHEBI:16042"/>
        <dbReference type="ChEBI" id="CHEBI:17792"/>
        <dbReference type="ChEBI" id="CHEBI:57925"/>
        <dbReference type="ChEBI" id="CHEBI:90779"/>
        <dbReference type="EC" id="2.5.1.18"/>
    </reaction>
</comment>
<dbReference type="InterPro" id="IPR004046">
    <property type="entry name" value="GST_C"/>
</dbReference>
<dbReference type="GO" id="GO:0005829">
    <property type="term" value="C:cytosol"/>
    <property type="evidence" value="ECO:0007669"/>
    <property type="project" value="UniProtKB-SubCell"/>
</dbReference>